<evidence type="ECO:0000256" key="2">
    <source>
        <dbReference type="SAM" id="MobiDB-lite"/>
    </source>
</evidence>
<gene>
    <name evidence="3" type="ORF">LAL4801_03625</name>
</gene>
<evidence type="ECO:0000256" key="1">
    <source>
        <dbReference type="SAM" id="Coils"/>
    </source>
</evidence>
<accession>A0A0M6Y7D3</accession>
<keyword evidence="4" id="KW-1185">Reference proteome</keyword>
<organism evidence="3 4">
    <name type="scientific">Roseibium aggregatum</name>
    <dbReference type="NCBI Taxonomy" id="187304"/>
    <lineage>
        <taxon>Bacteria</taxon>
        <taxon>Pseudomonadati</taxon>
        <taxon>Pseudomonadota</taxon>
        <taxon>Alphaproteobacteria</taxon>
        <taxon>Hyphomicrobiales</taxon>
        <taxon>Stappiaceae</taxon>
        <taxon>Roseibium</taxon>
    </lineage>
</organism>
<keyword evidence="1" id="KW-0175">Coiled coil</keyword>
<proteinExistence type="predicted"/>
<dbReference type="OrthoDB" id="7678948at2"/>
<evidence type="ECO:0000313" key="3">
    <source>
        <dbReference type="EMBL" id="CTQ45177.1"/>
    </source>
</evidence>
<feature type="compositionally biased region" description="Polar residues" evidence="2">
    <location>
        <begin position="318"/>
        <end position="329"/>
    </location>
</feature>
<sequence length="348" mass="36241">MSAIATSKFAASYQAYARAGSGAGNRSGSLAAAQTLTTFLGANGSADDEDKAKSLFETYKDSVELSDGLARSVENNKDAMRRQKIEMVQKRIERLKEMLRFATPEQAKRLLKELKQISKEFKSASQDLKSAGQDLSGGGVGTGVLSGASNVAATAEIITGAGAQVNATSALVETVSAATSSPETQIPVSGSETGAATSGPESQATGQAQSGVEQEGSSAGAQDPDSWREDLKAAVLTYTEQQQETNKALAASRRSGLQGDKEALAKMAEDIKSLAQQIERLLKRDERDTKKDLKDVRADLKDGVKALRASDFSAQPDPASTASPAGTDGVSTATGLTSVSLQVSDILV</sequence>
<dbReference type="AlphaFoldDB" id="A0A0M6Y7D3"/>
<protein>
    <submittedName>
        <fullName evidence="3">Uncharacterized protein</fullName>
    </submittedName>
</protein>
<evidence type="ECO:0000313" key="4">
    <source>
        <dbReference type="Proteomes" id="UP000048926"/>
    </source>
</evidence>
<reference evidence="4" key="1">
    <citation type="submission" date="2015-07" db="EMBL/GenBank/DDBJ databases">
        <authorList>
            <person name="Rodrigo-Torres Lidia"/>
            <person name="Arahal R.David."/>
        </authorList>
    </citation>
    <scope>NUCLEOTIDE SEQUENCE [LARGE SCALE GENOMIC DNA]</scope>
    <source>
        <strain evidence="4">CECT 4801</strain>
    </source>
</reference>
<feature type="coiled-coil region" evidence="1">
    <location>
        <begin position="257"/>
        <end position="288"/>
    </location>
</feature>
<feature type="region of interest" description="Disordered" evidence="2">
    <location>
        <begin position="307"/>
        <end position="329"/>
    </location>
</feature>
<dbReference type="EMBL" id="CXST01000002">
    <property type="protein sequence ID" value="CTQ45177.1"/>
    <property type="molecule type" value="Genomic_DNA"/>
</dbReference>
<dbReference type="Proteomes" id="UP000048926">
    <property type="component" value="Unassembled WGS sequence"/>
</dbReference>
<feature type="compositionally biased region" description="Polar residues" evidence="2">
    <location>
        <begin position="178"/>
        <end position="220"/>
    </location>
</feature>
<dbReference type="RefSeq" id="WP_055658129.1">
    <property type="nucleotide sequence ID" value="NZ_CXST01000002.1"/>
</dbReference>
<feature type="region of interest" description="Disordered" evidence="2">
    <location>
        <begin position="178"/>
        <end position="226"/>
    </location>
</feature>
<name>A0A0M6Y7D3_9HYPH</name>